<keyword evidence="1" id="KW-1133">Transmembrane helix</keyword>
<evidence type="ECO:0000256" key="1">
    <source>
        <dbReference type="SAM" id="Phobius"/>
    </source>
</evidence>
<comment type="caution">
    <text evidence="2">The sequence shown here is derived from an EMBL/GenBank/DDBJ whole genome shotgun (WGS) entry which is preliminary data.</text>
</comment>
<proteinExistence type="predicted"/>
<keyword evidence="1" id="KW-0812">Transmembrane</keyword>
<accession>A0A918N5N2</accession>
<dbReference type="AlphaFoldDB" id="A0A918N5N2"/>
<evidence type="ECO:0000313" key="2">
    <source>
        <dbReference type="EMBL" id="GGX39585.1"/>
    </source>
</evidence>
<keyword evidence="1" id="KW-0472">Membrane</keyword>
<dbReference type="EMBL" id="BMXR01000001">
    <property type="protein sequence ID" value="GGX39585.1"/>
    <property type="molecule type" value="Genomic_DNA"/>
</dbReference>
<reference evidence="2" key="2">
    <citation type="submission" date="2020-09" db="EMBL/GenBank/DDBJ databases">
        <authorList>
            <person name="Sun Q."/>
            <person name="Kim S."/>
        </authorList>
    </citation>
    <scope>NUCLEOTIDE SEQUENCE</scope>
    <source>
        <strain evidence="2">KCTC 22169</strain>
    </source>
</reference>
<sequence>MKLSYVRLHQALLVLSLLLAVPAAFIADRPQPWWGVIVAALPMALHFTVRLSFKAGPRKRWLMPQQVFTLGGLGLTINPEVIEQPSWLATALATALVVALYVYLFKVWRVGPPEE</sequence>
<keyword evidence="3" id="KW-1185">Reference proteome</keyword>
<feature type="transmembrane region" description="Helical" evidence="1">
    <location>
        <begin position="33"/>
        <end position="53"/>
    </location>
</feature>
<dbReference type="RefSeq" id="WP_189606682.1">
    <property type="nucleotide sequence ID" value="NZ_BMXR01000001.1"/>
</dbReference>
<protein>
    <submittedName>
        <fullName evidence="2">Uncharacterized protein</fullName>
    </submittedName>
</protein>
<gene>
    <name evidence="2" type="ORF">GCM10007392_02530</name>
</gene>
<dbReference type="Proteomes" id="UP000626148">
    <property type="component" value="Unassembled WGS sequence"/>
</dbReference>
<reference evidence="2" key="1">
    <citation type="journal article" date="2014" name="Int. J. Syst. Evol. Microbiol.">
        <title>Complete genome sequence of Corynebacterium casei LMG S-19264T (=DSM 44701T), isolated from a smear-ripened cheese.</title>
        <authorList>
            <consortium name="US DOE Joint Genome Institute (JGI-PGF)"/>
            <person name="Walter F."/>
            <person name="Albersmeier A."/>
            <person name="Kalinowski J."/>
            <person name="Ruckert C."/>
        </authorList>
    </citation>
    <scope>NUCLEOTIDE SEQUENCE</scope>
    <source>
        <strain evidence="2">KCTC 22169</strain>
    </source>
</reference>
<organism evidence="2 3">
    <name type="scientific">Saccharospirillum salsuginis</name>
    <dbReference type="NCBI Taxonomy" id="418750"/>
    <lineage>
        <taxon>Bacteria</taxon>
        <taxon>Pseudomonadati</taxon>
        <taxon>Pseudomonadota</taxon>
        <taxon>Gammaproteobacteria</taxon>
        <taxon>Oceanospirillales</taxon>
        <taxon>Saccharospirillaceae</taxon>
        <taxon>Saccharospirillum</taxon>
    </lineage>
</organism>
<name>A0A918N5N2_9GAMM</name>
<feature type="transmembrane region" description="Helical" evidence="1">
    <location>
        <begin position="87"/>
        <end position="105"/>
    </location>
</feature>
<evidence type="ECO:0000313" key="3">
    <source>
        <dbReference type="Proteomes" id="UP000626148"/>
    </source>
</evidence>